<dbReference type="OrthoDB" id="6052143at2759"/>
<accession>A0A2T7PA12</accession>
<dbReference type="EMBL" id="PZQS01000005">
    <property type="protein sequence ID" value="PVD30260.1"/>
    <property type="molecule type" value="Genomic_DNA"/>
</dbReference>
<gene>
    <name evidence="2" type="ORF">C0Q70_09523</name>
</gene>
<proteinExistence type="predicted"/>
<sequence length="531" mass="59925">MEALSSDSIYNQLPHYGDTILDCAVYISRSIHDAENQQVLHHVCALLNSGGGILHMRNVDHDHQTAEHLCTVNYHCRLPSDTATHYVTYASAVKLLSKTGEPASLAELPAVPKEFVYGHIEETLKQEGKQIQFKLLTNDSPRIKAFSEKISSYCSKYITAFANHYGGHVYFGIEDTTAAVFGEIIRSKDEVIIVQQMEKKMNSVLWGDADFKAVRGKHWDIQFHPVSGCPNMERRSVVVVSICKFPGGVFTSCPESFVVRPKRKIRQLTFAEWKKEMLNQARVKPELLNRFVKLSLHTPFSSLVFALPHTLQDAKEKILKLSTGFNLHPPSYMDTLKDAHLRNSIRHVLSTFVCETHLAVALHCFGTHLSSPMPEDMCTSIFVLSKNYGALLICFITSHANYAEVMRRAQTMAIEFKEKLIKRGGCMDRLGIKVHLLSLADPFLLQNFQVTIDAPSHPSTYFLTEEKMDHIRTALLISMASYETVADNACCDNYYFLLTLGSCNCYGHVSSPKSSGFMVHQVLARLWLSWR</sequence>
<dbReference type="Gene3D" id="3.30.950.30">
    <property type="entry name" value="Schlafen, AAA domain"/>
    <property type="match status" value="1"/>
</dbReference>
<protein>
    <recommendedName>
        <fullName evidence="1">Schlafen AlbA-2 domain-containing protein</fullName>
    </recommendedName>
</protein>
<dbReference type="InterPro" id="IPR007421">
    <property type="entry name" value="Schlafen_AlbA_2_dom"/>
</dbReference>
<dbReference type="AlphaFoldDB" id="A0A2T7PA12"/>
<organism evidence="2 3">
    <name type="scientific">Pomacea canaliculata</name>
    <name type="common">Golden apple snail</name>
    <dbReference type="NCBI Taxonomy" id="400727"/>
    <lineage>
        <taxon>Eukaryota</taxon>
        <taxon>Metazoa</taxon>
        <taxon>Spiralia</taxon>
        <taxon>Lophotrochozoa</taxon>
        <taxon>Mollusca</taxon>
        <taxon>Gastropoda</taxon>
        <taxon>Caenogastropoda</taxon>
        <taxon>Architaenioglossa</taxon>
        <taxon>Ampullarioidea</taxon>
        <taxon>Ampullariidae</taxon>
        <taxon>Pomacea</taxon>
    </lineage>
</organism>
<dbReference type="Proteomes" id="UP000245119">
    <property type="component" value="Linkage Group LG5"/>
</dbReference>
<comment type="caution">
    <text evidence="2">The sequence shown here is derived from an EMBL/GenBank/DDBJ whole genome shotgun (WGS) entry which is preliminary data.</text>
</comment>
<evidence type="ECO:0000313" key="3">
    <source>
        <dbReference type="Proteomes" id="UP000245119"/>
    </source>
</evidence>
<dbReference type="InterPro" id="IPR038461">
    <property type="entry name" value="Schlafen_AlbA_2_dom_sf"/>
</dbReference>
<evidence type="ECO:0000313" key="2">
    <source>
        <dbReference type="EMBL" id="PVD30260.1"/>
    </source>
</evidence>
<keyword evidence="3" id="KW-1185">Reference proteome</keyword>
<feature type="domain" description="Schlafen AlbA-2" evidence="1">
    <location>
        <begin position="127"/>
        <end position="260"/>
    </location>
</feature>
<evidence type="ECO:0000259" key="1">
    <source>
        <dbReference type="Pfam" id="PF04326"/>
    </source>
</evidence>
<reference evidence="2 3" key="1">
    <citation type="submission" date="2018-04" db="EMBL/GenBank/DDBJ databases">
        <title>The genome of golden apple snail Pomacea canaliculata provides insight into stress tolerance and invasive adaptation.</title>
        <authorList>
            <person name="Liu C."/>
            <person name="Liu B."/>
            <person name="Ren Y."/>
            <person name="Zhang Y."/>
            <person name="Wang H."/>
            <person name="Li S."/>
            <person name="Jiang F."/>
            <person name="Yin L."/>
            <person name="Zhang G."/>
            <person name="Qian W."/>
            <person name="Fan W."/>
        </authorList>
    </citation>
    <scope>NUCLEOTIDE SEQUENCE [LARGE SCALE GENOMIC DNA]</scope>
    <source>
        <strain evidence="2">SZHN2017</strain>
        <tissue evidence="2">Muscle</tissue>
    </source>
</reference>
<name>A0A2T7PA12_POMCA</name>
<dbReference type="Pfam" id="PF04326">
    <property type="entry name" value="SLFN_AlbA_2"/>
    <property type="match status" value="1"/>
</dbReference>